<evidence type="ECO:0000256" key="2">
    <source>
        <dbReference type="ARBA" id="ARBA00022451"/>
    </source>
</evidence>
<dbReference type="GO" id="GO:0006955">
    <property type="term" value="P:immune response"/>
    <property type="evidence" value="ECO:0007669"/>
    <property type="project" value="TreeGrafter"/>
</dbReference>
<keyword evidence="3" id="KW-0812">Transmembrane</keyword>
<feature type="domain" description="MHC class I-like antigen recognition-like" evidence="11">
    <location>
        <begin position="21"/>
        <end position="75"/>
    </location>
</feature>
<evidence type="ECO:0000256" key="8">
    <source>
        <dbReference type="ARBA" id="ARBA00023157"/>
    </source>
</evidence>
<reference evidence="12" key="2">
    <citation type="submission" date="2025-09" db="UniProtKB">
        <authorList>
            <consortium name="Ensembl"/>
        </authorList>
    </citation>
    <scope>IDENTIFICATION</scope>
</reference>
<evidence type="ECO:0000256" key="3">
    <source>
        <dbReference type="ARBA" id="ARBA00022692"/>
    </source>
</evidence>
<evidence type="ECO:0000256" key="10">
    <source>
        <dbReference type="SAM" id="MobiDB-lite"/>
    </source>
</evidence>
<keyword evidence="9" id="KW-0325">Glycoprotein</keyword>
<feature type="region of interest" description="Disordered" evidence="10">
    <location>
        <begin position="96"/>
        <end position="120"/>
    </location>
</feature>
<dbReference type="Ensembl" id="ENSNNAT00000003233.1">
    <property type="protein sequence ID" value="ENSNNAP00000003079.1"/>
    <property type="gene ID" value="ENSNNAG00000002109.1"/>
</dbReference>
<dbReference type="InterPro" id="IPR050208">
    <property type="entry name" value="MHC_class-I_related"/>
</dbReference>
<evidence type="ECO:0000313" key="13">
    <source>
        <dbReference type="Proteomes" id="UP000694559"/>
    </source>
</evidence>
<keyword evidence="5" id="KW-0391">Immunity</keyword>
<dbReference type="OrthoDB" id="8936120at2759"/>
<name>A0A8C6VBD1_NAJNA</name>
<dbReference type="InterPro" id="IPR037055">
    <property type="entry name" value="MHC_I-like_Ag-recog_sf"/>
</dbReference>
<reference evidence="12" key="1">
    <citation type="submission" date="2025-08" db="UniProtKB">
        <authorList>
            <consortium name="Ensembl"/>
        </authorList>
    </citation>
    <scope>IDENTIFICATION</scope>
</reference>
<evidence type="ECO:0000256" key="9">
    <source>
        <dbReference type="ARBA" id="ARBA00023180"/>
    </source>
</evidence>
<organism evidence="12 13">
    <name type="scientific">Naja naja</name>
    <name type="common">Indian cobra</name>
    <dbReference type="NCBI Taxonomy" id="35670"/>
    <lineage>
        <taxon>Eukaryota</taxon>
        <taxon>Metazoa</taxon>
        <taxon>Chordata</taxon>
        <taxon>Craniata</taxon>
        <taxon>Vertebrata</taxon>
        <taxon>Euteleostomi</taxon>
        <taxon>Lepidosauria</taxon>
        <taxon>Squamata</taxon>
        <taxon>Bifurcata</taxon>
        <taxon>Unidentata</taxon>
        <taxon>Episquamata</taxon>
        <taxon>Toxicofera</taxon>
        <taxon>Serpentes</taxon>
        <taxon>Colubroidea</taxon>
        <taxon>Elapidae</taxon>
        <taxon>Elapinae</taxon>
        <taxon>Naja</taxon>
    </lineage>
</organism>
<dbReference type="GeneTree" id="ENSGT01010000229105"/>
<dbReference type="PANTHER" id="PTHR16675:SF242">
    <property type="entry name" value="MAJOR HISTOCOMPATIBILITY COMPLEX CLASS I-RELATED GENE PROTEIN"/>
    <property type="match status" value="1"/>
</dbReference>
<evidence type="ECO:0000259" key="11">
    <source>
        <dbReference type="Pfam" id="PF00129"/>
    </source>
</evidence>
<keyword evidence="8" id="KW-1015">Disulfide bond</keyword>
<keyword evidence="7" id="KW-0472">Membrane</keyword>
<dbReference type="Pfam" id="PF00129">
    <property type="entry name" value="MHC_I"/>
    <property type="match status" value="1"/>
</dbReference>
<dbReference type="AlphaFoldDB" id="A0A8C6VBD1"/>
<evidence type="ECO:0000256" key="7">
    <source>
        <dbReference type="ARBA" id="ARBA00023136"/>
    </source>
</evidence>
<feature type="compositionally biased region" description="Basic and acidic residues" evidence="10">
    <location>
        <begin position="109"/>
        <end position="120"/>
    </location>
</feature>
<keyword evidence="4" id="KW-0732">Signal</keyword>
<dbReference type="GO" id="GO:0002474">
    <property type="term" value="P:antigen processing and presentation of peptide antigen via MHC class I"/>
    <property type="evidence" value="ECO:0007669"/>
    <property type="project" value="UniProtKB-KW"/>
</dbReference>
<dbReference type="Gene3D" id="3.30.500.10">
    <property type="entry name" value="MHC class I-like antigen recognition-like"/>
    <property type="match status" value="1"/>
</dbReference>
<accession>A0A8C6VBD1</accession>
<keyword evidence="6" id="KW-1133">Transmembrane helix</keyword>
<dbReference type="GO" id="GO:0009897">
    <property type="term" value="C:external side of plasma membrane"/>
    <property type="evidence" value="ECO:0007669"/>
    <property type="project" value="TreeGrafter"/>
</dbReference>
<dbReference type="GO" id="GO:0042612">
    <property type="term" value="C:MHC class I protein complex"/>
    <property type="evidence" value="ECO:0007669"/>
    <property type="project" value="UniProtKB-KW"/>
</dbReference>
<protein>
    <recommendedName>
        <fullName evidence="11">MHC class I-like antigen recognition-like domain-containing protein</fullName>
    </recommendedName>
</protein>
<dbReference type="Proteomes" id="UP000694559">
    <property type="component" value="Unplaced"/>
</dbReference>
<evidence type="ECO:0000313" key="12">
    <source>
        <dbReference type="Ensembl" id="ENSNNAP00000003079.1"/>
    </source>
</evidence>
<dbReference type="GO" id="GO:0005615">
    <property type="term" value="C:extracellular space"/>
    <property type="evidence" value="ECO:0007669"/>
    <property type="project" value="TreeGrafter"/>
</dbReference>
<keyword evidence="13" id="KW-1185">Reference proteome</keyword>
<dbReference type="PANTHER" id="PTHR16675">
    <property type="entry name" value="MHC CLASS I-RELATED"/>
    <property type="match status" value="1"/>
</dbReference>
<proteinExistence type="predicted"/>
<evidence type="ECO:0000256" key="1">
    <source>
        <dbReference type="ARBA" id="ARBA00004479"/>
    </source>
</evidence>
<dbReference type="InterPro" id="IPR011161">
    <property type="entry name" value="MHC_I-like_Ag-recog"/>
</dbReference>
<keyword evidence="2" id="KW-0490">MHC I</keyword>
<evidence type="ECO:0000256" key="6">
    <source>
        <dbReference type="ARBA" id="ARBA00022989"/>
    </source>
</evidence>
<evidence type="ECO:0000256" key="4">
    <source>
        <dbReference type="ARBA" id="ARBA00022729"/>
    </source>
</evidence>
<dbReference type="SUPFAM" id="SSF54452">
    <property type="entry name" value="MHC antigen-recognition domain"/>
    <property type="match status" value="1"/>
</dbReference>
<dbReference type="OMA" id="RFLAPEW"/>
<comment type="subcellular location">
    <subcellularLocation>
        <location evidence="1">Membrane</location>
        <topology evidence="1">Single-pass type I membrane protein</topology>
    </subcellularLocation>
</comment>
<evidence type="ECO:0000256" key="5">
    <source>
        <dbReference type="ARBA" id="ARBA00022859"/>
    </source>
</evidence>
<dbReference type="InterPro" id="IPR011162">
    <property type="entry name" value="MHC_I/II-like_Ag-recog"/>
</dbReference>
<sequence length="120" mass="13874">MWAEPPPNSALLPPPSLGSPSHSLSYFYLHLPEPSQGLPQFSIRSYLDNQPITRFDSLTRKMEPLVPWMEEMEKERFLAPEWVFRADLEKLSKLEHQVGGEQSQGHQCLLERKEDPNPHP</sequence>